<protein>
    <submittedName>
        <fullName evidence="2">Uncharacterized protein</fullName>
    </submittedName>
</protein>
<proteinExistence type="predicted"/>
<feature type="compositionally biased region" description="Basic and acidic residues" evidence="1">
    <location>
        <begin position="71"/>
        <end position="81"/>
    </location>
</feature>
<organism evidence="2">
    <name type="scientific">Aspergillus niger</name>
    <dbReference type="NCBI Taxonomy" id="5061"/>
    <lineage>
        <taxon>Eukaryota</taxon>
        <taxon>Fungi</taxon>
        <taxon>Dikarya</taxon>
        <taxon>Ascomycota</taxon>
        <taxon>Pezizomycotina</taxon>
        <taxon>Eurotiomycetes</taxon>
        <taxon>Eurotiomycetidae</taxon>
        <taxon>Eurotiales</taxon>
        <taxon>Aspergillaceae</taxon>
        <taxon>Aspergillus</taxon>
        <taxon>Aspergillus subgen. Circumdati</taxon>
    </lineage>
</organism>
<feature type="region of interest" description="Disordered" evidence="1">
    <location>
        <begin position="50"/>
        <end position="81"/>
    </location>
</feature>
<dbReference type="GeneID" id="84591784"/>
<reference evidence="2" key="2">
    <citation type="submission" date="2025-08" db="UniProtKB">
        <authorList>
            <consortium name="RefSeq"/>
        </authorList>
    </citation>
    <scope>IDENTIFICATION</scope>
</reference>
<dbReference type="RefSeq" id="XP_059606187.1">
    <property type="nucleotide sequence ID" value="XM_059749279.1"/>
</dbReference>
<evidence type="ECO:0000256" key="1">
    <source>
        <dbReference type="SAM" id="MobiDB-lite"/>
    </source>
</evidence>
<dbReference type="KEGG" id="ang:An08g09070"/>
<evidence type="ECO:0000313" key="2">
    <source>
        <dbReference type="RefSeq" id="XP_059606187.1"/>
    </source>
</evidence>
<accession>A0AAJ8E405</accession>
<dbReference type="AlphaFoldDB" id="A0AAJ8E405"/>
<reference evidence="2" key="1">
    <citation type="submission" date="2025-02" db="EMBL/GenBank/DDBJ databases">
        <authorList>
            <consortium name="NCBI Genome Project"/>
        </authorList>
    </citation>
    <scope>NUCLEOTIDE SEQUENCE</scope>
</reference>
<gene>
    <name evidence="2" type="ORF">An08g09070</name>
</gene>
<name>A0AAJ8E405_ASPNG</name>
<dbReference type="VEuPathDB" id="FungiDB:An08g09070"/>
<sequence length="81" mass="8847">MIVPSDKTFLAKKLPPKLKNQQACSLLLLTVQTLLSALDLLLLVKLSSDIRPPGNHDRRASCYLSAKAPPKGKERPQADAL</sequence>